<evidence type="ECO:0000256" key="2">
    <source>
        <dbReference type="RuleBase" id="RU362097"/>
    </source>
</evidence>
<dbReference type="EMBL" id="AP021876">
    <property type="protein sequence ID" value="BBO79947.1"/>
    <property type="molecule type" value="Genomic_DNA"/>
</dbReference>
<evidence type="ECO:0000313" key="3">
    <source>
        <dbReference type="EMBL" id="BBO79947.1"/>
    </source>
</evidence>
<dbReference type="SUPFAM" id="SSF56954">
    <property type="entry name" value="Outer membrane efflux proteins (OEP)"/>
    <property type="match status" value="1"/>
</dbReference>
<comment type="similarity">
    <text evidence="1 2">Belongs to the outer membrane factor (OMF) (TC 1.B.17) family.</text>
</comment>
<keyword evidence="2" id="KW-0449">Lipoprotein</keyword>
<comment type="subcellular location">
    <subcellularLocation>
        <location evidence="2">Cell membrane</location>
        <topology evidence="2">Lipid-anchor</topology>
    </subcellularLocation>
</comment>
<dbReference type="InterPro" id="IPR003423">
    <property type="entry name" value="OMP_efflux"/>
</dbReference>
<keyword evidence="2" id="KW-1134">Transmembrane beta strand</keyword>
<keyword evidence="2" id="KW-0732">Signal</keyword>
<dbReference type="PANTHER" id="PTHR30203:SF33">
    <property type="entry name" value="BLR4455 PROTEIN"/>
    <property type="match status" value="1"/>
</dbReference>
<keyword evidence="2" id="KW-0812">Transmembrane</keyword>
<evidence type="ECO:0000313" key="4">
    <source>
        <dbReference type="Proteomes" id="UP000425960"/>
    </source>
</evidence>
<dbReference type="PROSITE" id="PS51257">
    <property type="entry name" value="PROKAR_LIPOPROTEIN"/>
    <property type="match status" value="1"/>
</dbReference>
<protein>
    <submittedName>
        <fullName evidence="3">Multidrug transporter</fullName>
    </submittedName>
</protein>
<dbReference type="GO" id="GO:0005886">
    <property type="term" value="C:plasma membrane"/>
    <property type="evidence" value="ECO:0007669"/>
    <property type="project" value="UniProtKB-SubCell"/>
</dbReference>
<dbReference type="PANTHER" id="PTHR30203">
    <property type="entry name" value="OUTER MEMBRANE CATION EFFLUX PROTEIN"/>
    <property type="match status" value="1"/>
</dbReference>
<dbReference type="NCBIfam" id="TIGR01845">
    <property type="entry name" value="outer_NodT"/>
    <property type="match status" value="1"/>
</dbReference>
<keyword evidence="2" id="KW-0564">Palmitate</keyword>
<name>A0A5K7ZJ17_9BACT</name>
<evidence type="ECO:0000256" key="1">
    <source>
        <dbReference type="ARBA" id="ARBA00007613"/>
    </source>
</evidence>
<dbReference type="AlphaFoldDB" id="A0A5K7ZJ17"/>
<dbReference type="InterPro" id="IPR010131">
    <property type="entry name" value="MdtP/NodT-like"/>
</dbReference>
<proteinExistence type="inferred from homology"/>
<dbReference type="KEGG" id="dov:DSCO28_05130"/>
<dbReference type="Gene3D" id="2.20.200.10">
    <property type="entry name" value="Outer membrane efflux proteins (OEP)"/>
    <property type="match status" value="1"/>
</dbReference>
<dbReference type="Proteomes" id="UP000425960">
    <property type="component" value="Chromosome"/>
</dbReference>
<feature type="signal peptide" evidence="2">
    <location>
        <begin position="1"/>
        <end position="21"/>
    </location>
</feature>
<gene>
    <name evidence="3" type="ORF">DSCO28_05130</name>
</gene>
<dbReference type="Gene3D" id="1.20.1600.10">
    <property type="entry name" value="Outer membrane efflux proteins (OEP)"/>
    <property type="match status" value="1"/>
</dbReference>
<sequence length="469" mass="50965">MNRILLILLCSLTLFSGCAVIPPYTPPETLVPDAWPTGPAYRDGSLTDEPVAADLPWPEFYTDARLRAVIETALANNRDLRLAALNVARAQAIYGIQRSALYPALDATANGSKKRIPADISSSGESYTAKQYDVNLGILSWEIDFFGRIRSLKEQALQSYLATEEARRSARILLIASVARAYLTLAADQENLRLAQTTFENQKSAHDLIKRRQEVGLGSELDLNRARTQVDIARVDIARYTRLVAQDRNALNLLAGTLQPLTEAHLPADLASVAPLGGIGAGLSSMVLLNRPDILQAERMLKAANANIGAARAALFPRISLTTTIGTASADLHNLFTAGQDTWLFAPQVSMPIFDARLWAALDATKAEREIAITQYQKAIQTAFREVADALAVEGTVDQQLSAQKALVRSAAETYRLSDARYTKGIDSYLGVLDAQRSLYTAQQALVAMNLVKLTNQVQLYAALGGGAR</sequence>
<keyword evidence="2" id="KW-0472">Membrane</keyword>
<accession>A0A5K7ZJ17</accession>
<reference evidence="3 4" key="1">
    <citation type="submission" date="2019-11" db="EMBL/GenBank/DDBJ databases">
        <title>Comparative genomics of hydrocarbon-degrading Desulfosarcina strains.</title>
        <authorList>
            <person name="Watanabe M."/>
            <person name="Kojima H."/>
            <person name="Fukui M."/>
        </authorList>
    </citation>
    <scope>NUCLEOTIDE SEQUENCE [LARGE SCALE GENOMIC DNA]</scope>
    <source>
        <strain evidence="3 4">28bB2T</strain>
    </source>
</reference>
<dbReference type="Pfam" id="PF02321">
    <property type="entry name" value="OEP"/>
    <property type="match status" value="2"/>
</dbReference>
<feature type="chain" id="PRO_5024472794" evidence="2">
    <location>
        <begin position="22"/>
        <end position="469"/>
    </location>
</feature>
<dbReference type="GO" id="GO:0015562">
    <property type="term" value="F:efflux transmembrane transporter activity"/>
    <property type="evidence" value="ECO:0007669"/>
    <property type="project" value="InterPro"/>
</dbReference>
<dbReference type="RefSeq" id="WP_155321028.1">
    <property type="nucleotide sequence ID" value="NZ_AP021876.1"/>
</dbReference>
<organism evidence="3 4">
    <name type="scientific">Desulfosarcina ovata subsp. sediminis</name>
    <dbReference type="NCBI Taxonomy" id="885957"/>
    <lineage>
        <taxon>Bacteria</taxon>
        <taxon>Pseudomonadati</taxon>
        <taxon>Thermodesulfobacteriota</taxon>
        <taxon>Desulfobacteria</taxon>
        <taxon>Desulfobacterales</taxon>
        <taxon>Desulfosarcinaceae</taxon>
        <taxon>Desulfosarcina</taxon>
    </lineage>
</organism>